<dbReference type="InterPro" id="IPR002957">
    <property type="entry name" value="Keratin_I"/>
</dbReference>
<organism evidence="4 5">
    <name type="scientific">Ranitomeya imitator</name>
    <name type="common">mimic poison frog</name>
    <dbReference type="NCBI Taxonomy" id="111125"/>
    <lineage>
        <taxon>Eukaryota</taxon>
        <taxon>Metazoa</taxon>
        <taxon>Chordata</taxon>
        <taxon>Craniata</taxon>
        <taxon>Vertebrata</taxon>
        <taxon>Euteleostomi</taxon>
        <taxon>Amphibia</taxon>
        <taxon>Batrachia</taxon>
        <taxon>Anura</taxon>
        <taxon>Neobatrachia</taxon>
        <taxon>Hyloidea</taxon>
        <taxon>Dendrobatidae</taxon>
        <taxon>Dendrobatinae</taxon>
        <taxon>Ranitomeya</taxon>
    </lineage>
</organism>
<keyword evidence="1" id="KW-0403">Intermediate filament</keyword>
<evidence type="ECO:0000256" key="2">
    <source>
        <dbReference type="ARBA" id="ARBA00023054"/>
    </source>
</evidence>
<accession>A0ABN9LVE4</accession>
<evidence type="ECO:0000313" key="4">
    <source>
        <dbReference type="EMBL" id="CAJ0948727.1"/>
    </source>
</evidence>
<dbReference type="InterPro" id="IPR039008">
    <property type="entry name" value="IF_rod_dom"/>
</dbReference>
<keyword evidence="5" id="KW-1185">Reference proteome</keyword>
<comment type="caution">
    <text evidence="4">The sequence shown here is derived from an EMBL/GenBank/DDBJ whole genome shotgun (WGS) entry which is preliminary data.</text>
</comment>
<protein>
    <recommendedName>
        <fullName evidence="3">IF rod domain-containing protein</fullName>
    </recommendedName>
</protein>
<proteinExistence type="predicted"/>
<evidence type="ECO:0000259" key="3">
    <source>
        <dbReference type="PROSITE" id="PS51842"/>
    </source>
</evidence>
<dbReference type="PROSITE" id="PS51842">
    <property type="entry name" value="IF_ROD_2"/>
    <property type="match status" value="1"/>
</dbReference>
<dbReference type="EMBL" id="CAUEEQ010028893">
    <property type="protein sequence ID" value="CAJ0948727.1"/>
    <property type="molecule type" value="Genomic_DNA"/>
</dbReference>
<dbReference type="Proteomes" id="UP001176940">
    <property type="component" value="Unassembled WGS sequence"/>
</dbReference>
<feature type="domain" description="IF rod" evidence="3">
    <location>
        <begin position="1"/>
        <end position="90"/>
    </location>
</feature>
<evidence type="ECO:0000313" key="5">
    <source>
        <dbReference type="Proteomes" id="UP001176940"/>
    </source>
</evidence>
<sequence length="90" mass="10161">MQVEGLNEEMIFLKKSHKKERGELRQQAKGAVNVEVDVLPPVDLGKIMDDMRAQYEQLAEKQKLDAKNVFDKKVSDLHALAITKGPLTSK</sequence>
<dbReference type="Pfam" id="PF00038">
    <property type="entry name" value="Filament"/>
    <property type="match status" value="1"/>
</dbReference>
<gene>
    <name evidence="4" type="ORF">RIMI_LOCUS12268146</name>
</gene>
<keyword evidence="2" id="KW-0175">Coiled coil</keyword>
<evidence type="ECO:0000256" key="1">
    <source>
        <dbReference type="ARBA" id="ARBA00022754"/>
    </source>
</evidence>
<reference evidence="4" key="1">
    <citation type="submission" date="2023-07" db="EMBL/GenBank/DDBJ databases">
        <authorList>
            <person name="Stuckert A."/>
        </authorList>
    </citation>
    <scope>NUCLEOTIDE SEQUENCE</scope>
</reference>
<dbReference type="Gene3D" id="1.20.5.500">
    <property type="entry name" value="Single helix bin"/>
    <property type="match status" value="1"/>
</dbReference>
<dbReference type="PANTHER" id="PTHR23239:SF383">
    <property type="entry name" value="KERATIN 12, GENE 1"/>
    <property type="match status" value="1"/>
</dbReference>
<dbReference type="PANTHER" id="PTHR23239">
    <property type="entry name" value="INTERMEDIATE FILAMENT"/>
    <property type="match status" value="1"/>
</dbReference>
<name>A0ABN9LVE4_9NEOB</name>